<keyword evidence="1" id="KW-1133">Transmembrane helix</keyword>
<accession>A0A4Y2LNL8</accession>
<evidence type="ECO:0000313" key="3">
    <source>
        <dbReference type="Proteomes" id="UP000499080"/>
    </source>
</evidence>
<evidence type="ECO:0000313" key="2">
    <source>
        <dbReference type="EMBL" id="GBN16049.1"/>
    </source>
</evidence>
<dbReference type="AlphaFoldDB" id="A0A4Y2LNL8"/>
<protein>
    <submittedName>
        <fullName evidence="2">Uncharacterized protein</fullName>
    </submittedName>
</protein>
<reference evidence="2 3" key="1">
    <citation type="journal article" date="2019" name="Sci. Rep.">
        <title>Orb-weaving spider Araneus ventricosus genome elucidates the spidroin gene catalogue.</title>
        <authorList>
            <person name="Kono N."/>
            <person name="Nakamura H."/>
            <person name="Ohtoshi R."/>
            <person name="Moran D.A.P."/>
            <person name="Shinohara A."/>
            <person name="Yoshida Y."/>
            <person name="Fujiwara M."/>
            <person name="Mori M."/>
            <person name="Tomita M."/>
            <person name="Arakawa K."/>
        </authorList>
    </citation>
    <scope>NUCLEOTIDE SEQUENCE [LARGE SCALE GENOMIC DNA]</scope>
</reference>
<feature type="transmembrane region" description="Helical" evidence="1">
    <location>
        <begin position="269"/>
        <end position="296"/>
    </location>
</feature>
<keyword evidence="1" id="KW-0472">Membrane</keyword>
<dbReference type="EMBL" id="BGPR01006098">
    <property type="protein sequence ID" value="GBN16049.1"/>
    <property type="molecule type" value="Genomic_DNA"/>
</dbReference>
<dbReference type="Proteomes" id="UP000499080">
    <property type="component" value="Unassembled WGS sequence"/>
</dbReference>
<gene>
    <name evidence="2" type="ORF">AVEN_266221_1</name>
</gene>
<feature type="non-terminal residue" evidence="2">
    <location>
        <position position="327"/>
    </location>
</feature>
<feature type="transmembrane region" description="Helical" evidence="1">
    <location>
        <begin position="123"/>
        <end position="144"/>
    </location>
</feature>
<dbReference type="OrthoDB" id="6436746at2759"/>
<sequence>MDQNNAFANRNCFKFMIRPLKIQFYFSFVAITHKPPVKRSEIALLVIYNALWVIDVSSKIYCFQVSRLNVFSFAMVQRLLSSCAWWAVYRQRYKIRNSLQHLYSLRCSSAGSDTYCSGLTLRLVITLLLLSACIPGFYSAYVFVKRHENHSLTQGRKCSSLIRVSESQHEASVVYFLWQVLDQHLDWSIHYAIAVLYCFSCVQLSSIVRALCSTDNLESQRIWQRYYSVRRYLKEIEERYSFLIFIFMGRAFVEFFRVLTFFLNKTEVIIDVLFSAVAIFYSCIVVSVFLCVVFSANTLQCNYRKLCEMMTELPRNMYCADTDLEAS</sequence>
<evidence type="ECO:0000256" key="1">
    <source>
        <dbReference type="SAM" id="Phobius"/>
    </source>
</evidence>
<comment type="caution">
    <text evidence="2">The sequence shown here is derived from an EMBL/GenBank/DDBJ whole genome shotgun (WGS) entry which is preliminary data.</text>
</comment>
<keyword evidence="3" id="KW-1185">Reference proteome</keyword>
<organism evidence="2 3">
    <name type="scientific">Araneus ventricosus</name>
    <name type="common">Orbweaver spider</name>
    <name type="synonym">Epeira ventricosa</name>
    <dbReference type="NCBI Taxonomy" id="182803"/>
    <lineage>
        <taxon>Eukaryota</taxon>
        <taxon>Metazoa</taxon>
        <taxon>Ecdysozoa</taxon>
        <taxon>Arthropoda</taxon>
        <taxon>Chelicerata</taxon>
        <taxon>Arachnida</taxon>
        <taxon>Araneae</taxon>
        <taxon>Araneomorphae</taxon>
        <taxon>Entelegynae</taxon>
        <taxon>Araneoidea</taxon>
        <taxon>Araneidae</taxon>
        <taxon>Araneus</taxon>
    </lineage>
</organism>
<feature type="transmembrane region" description="Helical" evidence="1">
    <location>
        <begin position="189"/>
        <end position="212"/>
    </location>
</feature>
<keyword evidence="1" id="KW-0812">Transmembrane</keyword>
<name>A0A4Y2LNL8_ARAVE</name>
<feature type="transmembrane region" description="Helical" evidence="1">
    <location>
        <begin position="240"/>
        <end position="263"/>
    </location>
</feature>
<proteinExistence type="predicted"/>